<accession>A0A059AV44</accession>
<dbReference type="Gramene" id="KCW57738">
    <property type="protein sequence ID" value="KCW57738"/>
    <property type="gene ID" value="EUGRSUZ_H00490"/>
</dbReference>
<reference evidence="1" key="1">
    <citation type="submission" date="2013-07" db="EMBL/GenBank/DDBJ databases">
        <title>The genome of Eucalyptus grandis.</title>
        <authorList>
            <person name="Schmutz J."/>
            <person name="Hayes R."/>
            <person name="Myburg A."/>
            <person name="Tuskan G."/>
            <person name="Grattapaglia D."/>
            <person name="Rokhsar D.S."/>
        </authorList>
    </citation>
    <scope>NUCLEOTIDE SEQUENCE</scope>
    <source>
        <tissue evidence="1">Leaf extractions</tissue>
    </source>
</reference>
<sequence length="102" mass="12434">MSVKKRQRPETGCWCQLYGGDIVLLRRKMREKGWVESGERIVSSKWWEGWETKELTNRSILVHYKSKRIPGTASFRLIKLLIDYYFTLIYNHERWDLWRVLN</sequence>
<dbReference type="InParanoid" id="A0A059AV44"/>
<gene>
    <name evidence="1" type="ORF">EUGRSUZ_H00490</name>
</gene>
<protein>
    <submittedName>
        <fullName evidence="1">Uncharacterized protein</fullName>
    </submittedName>
</protein>
<organism evidence="1">
    <name type="scientific">Eucalyptus grandis</name>
    <name type="common">Flooded gum</name>
    <dbReference type="NCBI Taxonomy" id="71139"/>
    <lineage>
        <taxon>Eukaryota</taxon>
        <taxon>Viridiplantae</taxon>
        <taxon>Streptophyta</taxon>
        <taxon>Embryophyta</taxon>
        <taxon>Tracheophyta</taxon>
        <taxon>Spermatophyta</taxon>
        <taxon>Magnoliopsida</taxon>
        <taxon>eudicotyledons</taxon>
        <taxon>Gunneridae</taxon>
        <taxon>Pentapetalae</taxon>
        <taxon>rosids</taxon>
        <taxon>malvids</taxon>
        <taxon>Myrtales</taxon>
        <taxon>Myrtaceae</taxon>
        <taxon>Myrtoideae</taxon>
        <taxon>Eucalypteae</taxon>
        <taxon>Eucalyptus</taxon>
    </lineage>
</organism>
<proteinExistence type="predicted"/>
<evidence type="ECO:0000313" key="1">
    <source>
        <dbReference type="EMBL" id="KCW57738.1"/>
    </source>
</evidence>
<dbReference type="EMBL" id="KK198760">
    <property type="protein sequence ID" value="KCW57738.1"/>
    <property type="molecule type" value="Genomic_DNA"/>
</dbReference>
<name>A0A059AV44_EUCGR</name>
<dbReference type="AlphaFoldDB" id="A0A059AV44"/>